<sequence>MPARRDLDPLLEVPHLAPWIVLVDVFQDPLDFKFRLVGSGVVDRSQGNHTGKLFSQMPGFGPGNYLWTHRAAVVESRLPIRSEPPYVGRVRAVRGVADIHLPLSDDGMTVNMIFTVVAFDTAE</sequence>
<name>A0A512DXC6_9PROT</name>
<dbReference type="AlphaFoldDB" id="A0A512DXC6"/>
<evidence type="ECO:0008006" key="3">
    <source>
        <dbReference type="Google" id="ProtNLM"/>
    </source>
</evidence>
<organism evidence="1 2">
    <name type="scientific">Skermanella aerolata</name>
    <dbReference type="NCBI Taxonomy" id="393310"/>
    <lineage>
        <taxon>Bacteria</taxon>
        <taxon>Pseudomonadati</taxon>
        <taxon>Pseudomonadota</taxon>
        <taxon>Alphaproteobacteria</taxon>
        <taxon>Rhodospirillales</taxon>
        <taxon>Azospirillaceae</taxon>
        <taxon>Skermanella</taxon>
    </lineage>
</organism>
<proteinExistence type="predicted"/>
<comment type="caution">
    <text evidence="1">The sequence shown here is derived from an EMBL/GenBank/DDBJ whole genome shotgun (WGS) entry which is preliminary data.</text>
</comment>
<evidence type="ECO:0000313" key="1">
    <source>
        <dbReference type="EMBL" id="GEO40840.1"/>
    </source>
</evidence>
<dbReference type="Proteomes" id="UP000321523">
    <property type="component" value="Unassembled WGS sequence"/>
</dbReference>
<dbReference type="EMBL" id="BJYZ01000024">
    <property type="protein sequence ID" value="GEO40840.1"/>
    <property type="molecule type" value="Genomic_DNA"/>
</dbReference>
<accession>A0A512DXC6</accession>
<protein>
    <recommendedName>
        <fullName evidence="3">PAS domain-containing protein</fullName>
    </recommendedName>
</protein>
<keyword evidence="2" id="KW-1185">Reference proteome</keyword>
<gene>
    <name evidence="1" type="ORF">SAE02_49880</name>
</gene>
<evidence type="ECO:0000313" key="2">
    <source>
        <dbReference type="Proteomes" id="UP000321523"/>
    </source>
</evidence>
<reference evidence="1 2" key="1">
    <citation type="submission" date="2019-07" db="EMBL/GenBank/DDBJ databases">
        <title>Whole genome shotgun sequence of Skermanella aerolata NBRC 106429.</title>
        <authorList>
            <person name="Hosoyama A."/>
            <person name="Uohara A."/>
            <person name="Ohji S."/>
            <person name="Ichikawa N."/>
        </authorList>
    </citation>
    <scope>NUCLEOTIDE SEQUENCE [LARGE SCALE GENOMIC DNA]</scope>
    <source>
        <strain evidence="1 2">NBRC 106429</strain>
    </source>
</reference>